<keyword evidence="3" id="KW-1185">Reference proteome</keyword>
<evidence type="ECO:0000256" key="1">
    <source>
        <dbReference type="SAM" id="SignalP"/>
    </source>
</evidence>
<dbReference type="GO" id="GO:0016788">
    <property type="term" value="F:hydrolase activity, acting on ester bonds"/>
    <property type="evidence" value="ECO:0007669"/>
    <property type="project" value="InterPro"/>
</dbReference>
<dbReference type="Gene3D" id="3.40.50.1110">
    <property type="entry name" value="SGNH hydrolase"/>
    <property type="match status" value="1"/>
</dbReference>
<reference evidence="2 3" key="1">
    <citation type="submission" date="2017-05" db="EMBL/GenBank/DDBJ databases">
        <authorList>
            <person name="Song R."/>
            <person name="Chenine A.L."/>
            <person name="Ruprecht R.M."/>
        </authorList>
    </citation>
    <scope>NUCLEOTIDE SEQUENCE [LARGE SCALE GENOMIC DNA]</scope>
    <source>
        <strain evidence="2 3">CECT 8489</strain>
    </source>
</reference>
<dbReference type="SUPFAM" id="SSF52266">
    <property type="entry name" value="SGNH hydrolase"/>
    <property type="match status" value="1"/>
</dbReference>
<keyword evidence="2" id="KW-0378">Hydrolase</keyword>
<evidence type="ECO:0000313" key="2">
    <source>
        <dbReference type="EMBL" id="SMX25499.1"/>
    </source>
</evidence>
<dbReference type="Proteomes" id="UP000201838">
    <property type="component" value="Unassembled WGS sequence"/>
</dbReference>
<proteinExistence type="predicted"/>
<protein>
    <submittedName>
        <fullName evidence="2">GDSL-like Lipase/Acylhydrolase</fullName>
    </submittedName>
</protein>
<dbReference type="InterPro" id="IPR036514">
    <property type="entry name" value="SGNH_hydro_sf"/>
</dbReference>
<dbReference type="CDD" id="cd00229">
    <property type="entry name" value="SGNH_hydrolase"/>
    <property type="match status" value="1"/>
</dbReference>
<dbReference type="RefSeq" id="WP_093975686.1">
    <property type="nucleotide sequence ID" value="NZ_FXXQ01000017.1"/>
</dbReference>
<keyword evidence="1" id="KW-0732">Signal</keyword>
<dbReference type="EMBL" id="FXXQ01000017">
    <property type="protein sequence ID" value="SMX25499.1"/>
    <property type="molecule type" value="Genomic_DNA"/>
</dbReference>
<dbReference type="Pfam" id="PF00657">
    <property type="entry name" value="Lipase_GDSL"/>
    <property type="match status" value="1"/>
</dbReference>
<gene>
    <name evidence="2" type="ORF">BOA8489_03642</name>
</gene>
<name>A0A238J424_9RHOB</name>
<evidence type="ECO:0000313" key="3">
    <source>
        <dbReference type="Proteomes" id="UP000201838"/>
    </source>
</evidence>
<organism evidence="2 3">
    <name type="scientific">Boseongicola aestuarii</name>
    <dbReference type="NCBI Taxonomy" id="1470561"/>
    <lineage>
        <taxon>Bacteria</taxon>
        <taxon>Pseudomonadati</taxon>
        <taxon>Pseudomonadota</taxon>
        <taxon>Alphaproteobacteria</taxon>
        <taxon>Rhodobacterales</taxon>
        <taxon>Paracoccaceae</taxon>
        <taxon>Boseongicola</taxon>
    </lineage>
</organism>
<accession>A0A238J424</accession>
<dbReference type="InterPro" id="IPR001087">
    <property type="entry name" value="GDSL"/>
</dbReference>
<feature type="chain" id="PRO_5013076670" evidence="1">
    <location>
        <begin position="24"/>
        <end position="243"/>
    </location>
</feature>
<sequence length="243" mass="27000">MLSRLFQISFIACLSALVGTAHAQQDQDKNELEMVYIGASWMQHAANLFSQQAAKDLGVKVNFWQRNTGGQVAIATAKLAAGGQWDIVDDADIIVIMITGNFGRRVGYCLDTPSENPFSEAPEDLREDVEEFLAELDRNVDLTKTMVRIGLPAVKPHFRSQWVERDNVSECSKAWSALLNQWREVAADYRIPVIDVTRAWNGSDATAASPEEYFVWDRTHLNEQGAEAVAALIRAEGYAPLSP</sequence>
<feature type="signal peptide" evidence="1">
    <location>
        <begin position="1"/>
        <end position="23"/>
    </location>
</feature>
<dbReference type="AlphaFoldDB" id="A0A238J424"/>